<dbReference type="AlphaFoldDB" id="A0A830CX88"/>
<keyword evidence="4" id="KW-1185">Reference proteome</keyword>
<dbReference type="PANTHER" id="PTHR46288:SF29">
    <property type="entry name" value="DC1 DOMAIN-CONTAINING PROTEIN"/>
    <property type="match status" value="1"/>
</dbReference>
<sequence length="190" mass="21290">MRPQTKQHFSHHHILLPLQPEHGKTFNCRACDNPISEPFHGCLSCNFHLHGCCADAPRSLNHPSHPSHPLTLAPTPTYPSGSFTCNACSLQGRAYSFSCACCEYDLHVQCALMPKTTESKEHPSVTAIKEENSEAINAGREGSDQESEKTMFEAQRELKEQMIAHKLMLQALDNASDYVGPSYGTRYYYY</sequence>
<dbReference type="SUPFAM" id="SSF57889">
    <property type="entry name" value="Cysteine-rich domain"/>
    <property type="match status" value="1"/>
</dbReference>
<gene>
    <name evidence="3" type="ORF">PHJA_002190400</name>
</gene>
<dbReference type="OrthoDB" id="1683652at2759"/>
<proteinExistence type="predicted"/>
<comment type="caution">
    <text evidence="3">The sequence shown here is derived from an EMBL/GenBank/DDBJ whole genome shotgun (WGS) entry which is preliminary data.</text>
</comment>
<keyword evidence="1" id="KW-0677">Repeat</keyword>
<evidence type="ECO:0000313" key="4">
    <source>
        <dbReference type="Proteomes" id="UP000653305"/>
    </source>
</evidence>
<reference evidence="3" key="1">
    <citation type="submission" date="2020-07" db="EMBL/GenBank/DDBJ databases">
        <title>Ethylene signaling mediates host invasion by parasitic plants.</title>
        <authorList>
            <person name="Yoshida S."/>
        </authorList>
    </citation>
    <scope>NUCLEOTIDE SEQUENCE</scope>
    <source>
        <strain evidence="3">Okayama</strain>
    </source>
</reference>
<feature type="domain" description="DC1" evidence="2">
    <location>
        <begin position="63"/>
        <end position="111"/>
    </location>
</feature>
<evidence type="ECO:0000259" key="2">
    <source>
        <dbReference type="Pfam" id="PF03107"/>
    </source>
</evidence>
<dbReference type="PANTHER" id="PTHR46288">
    <property type="entry name" value="PHORBOL-ESTER/DAG-TYPE DOMAIN-CONTAINING PROTEIN"/>
    <property type="match status" value="1"/>
</dbReference>
<name>A0A830CX88_9LAMI</name>
<dbReference type="EMBL" id="BMAC01000629">
    <property type="protein sequence ID" value="GFQ00464.1"/>
    <property type="molecule type" value="Genomic_DNA"/>
</dbReference>
<evidence type="ECO:0000313" key="3">
    <source>
        <dbReference type="EMBL" id="GFQ00464.1"/>
    </source>
</evidence>
<dbReference type="InterPro" id="IPR046349">
    <property type="entry name" value="C1-like_sf"/>
</dbReference>
<organism evidence="3 4">
    <name type="scientific">Phtheirospermum japonicum</name>
    <dbReference type="NCBI Taxonomy" id="374723"/>
    <lineage>
        <taxon>Eukaryota</taxon>
        <taxon>Viridiplantae</taxon>
        <taxon>Streptophyta</taxon>
        <taxon>Embryophyta</taxon>
        <taxon>Tracheophyta</taxon>
        <taxon>Spermatophyta</taxon>
        <taxon>Magnoliopsida</taxon>
        <taxon>eudicotyledons</taxon>
        <taxon>Gunneridae</taxon>
        <taxon>Pentapetalae</taxon>
        <taxon>asterids</taxon>
        <taxon>lamiids</taxon>
        <taxon>Lamiales</taxon>
        <taxon>Orobanchaceae</taxon>
        <taxon>Orobanchaceae incertae sedis</taxon>
        <taxon>Phtheirospermum</taxon>
    </lineage>
</organism>
<accession>A0A830CX88</accession>
<protein>
    <submittedName>
        <fullName evidence="3">Probable nucleoredoxin 1</fullName>
    </submittedName>
</protein>
<dbReference type="Proteomes" id="UP000653305">
    <property type="component" value="Unassembled WGS sequence"/>
</dbReference>
<evidence type="ECO:0000256" key="1">
    <source>
        <dbReference type="ARBA" id="ARBA00022737"/>
    </source>
</evidence>
<dbReference type="Pfam" id="PF03107">
    <property type="entry name" value="C1_2"/>
    <property type="match status" value="1"/>
</dbReference>
<dbReference type="InterPro" id="IPR004146">
    <property type="entry name" value="DC1"/>
</dbReference>